<dbReference type="AlphaFoldDB" id="A0A6G1CM51"/>
<name>A0A6G1CM51_9ORYZ</name>
<comment type="caution">
    <text evidence="2">The sequence shown here is derived from an EMBL/GenBank/DDBJ whole genome shotgun (WGS) entry which is preliminary data.</text>
</comment>
<dbReference type="Proteomes" id="UP000479710">
    <property type="component" value="Unassembled WGS sequence"/>
</dbReference>
<accession>A0A6G1CM51</accession>
<reference evidence="2 3" key="1">
    <citation type="submission" date="2019-11" db="EMBL/GenBank/DDBJ databases">
        <title>Whole genome sequence of Oryza granulata.</title>
        <authorList>
            <person name="Li W."/>
        </authorList>
    </citation>
    <scope>NUCLEOTIDE SEQUENCE [LARGE SCALE GENOMIC DNA]</scope>
    <source>
        <strain evidence="3">cv. Menghai</strain>
        <tissue evidence="2">Leaf</tissue>
    </source>
</reference>
<evidence type="ECO:0000313" key="2">
    <source>
        <dbReference type="EMBL" id="KAF0900864.1"/>
    </source>
</evidence>
<feature type="region of interest" description="Disordered" evidence="1">
    <location>
        <begin position="18"/>
        <end position="55"/>
    </location>
</feature>
<evidence type="ECO:0000313" key="3">
    <source>
        <dbReference type="Proteomes" id="UP000479710"/>
    </source>
</evidence>
<sequence>MPHAEGIHSFERLQAVVEAERRGGRQRRGLGSVGGGERRREWETTRGPAQRGRGLRMPGRRVVWPYFLVRRFDT</sequence>
<evidence type="ECO:0000256" key="1">
    <source>
        <dbReference type="SAM" id="MobiDB-lite"/>
    </source>
</evidence>
<protein>
    <submittedName>
        <fullName evidence="2">Uncharacterized protein</fullName>
    </submittedName>
</protein>
<dbReference type="EMBL" id="SPHZ02000009">
    <property type="protein sequence ID" value="KAF0900864.1"/>
    <property type="molecule type" value="Genomic_DNA"/>
</dbReference>
<organism evidence="2 3">
    <name type="scientific">Oryza meyeriana var. granulata</name>
    <dbReference type="NCBI Taxonomy" id="110450"/>
    <lineage>
        <taxon>Eukaryota</taxon>
        <taxon>Viridiplantae</taxon>
        <taxon>Streptophyta</taxon>
        <taxon>Embryophyta</taxon>
        <taxon>Tracheophyta</taxon>
        <taxon>Spermatophyta</taxon>
        <taxon>Magnoliopsida</taxon>
        <taxon>Liliopsida</taxon>
        <taxon>Poales</taxon>
        <taxon>Poaceae</taxon>
        <taxon>BOP clade</taxon>
        <taxon>Oryzoideae</taxon>
        <taxon>Oryzeae</taxon>
        <taxon>Oryzinae</taxon>
        <taxon>Oryza</taxon>
        <taxon>Oryza meyeriana</taxon>
    </lineage>
</organism>
<keyword evidence="3" id="KW-1185">Reference proteome</keyword>
<gene>
    <name evidence="2" type="ORF">E2562_035785</name>
</gene>
<proteinExistence type="predicted"/>